<protein>
    <submittedName>
        <fullName evidence="1">Short subunit dehydrogenase</fullName>
    </submittedName>
</protein>
<proteinExistence type="predicted"/>
<dbReference type="OrthoDB" id="9799818at2"/>
<dbReference type="RefSeq" id="WP_133901719.1">
    <property type="nucleotide sequence ID" value="NZ_SOCP01000002.1"/>
</dbReference>
<evidence type="ECO:0000313" key="1">
    <source>
        <dbReference type="EMBL" id="TDV56482.1"/>
    </source>
</evidence>
<reference evidence="1 2" key="1">
    <citation type="submission" date="2019-03" db="EMBL/GenBank/DDBJ databases">
        <title>Genomic Encyclopedia of Archaeal and Bacterial Type Strains, Phase II (KMG-II): from individual species to whole genera.</title>
        <authorList>
            <person name="Goeker M."/>
        </authorList>
    </citation>
    <scope>NUCLEOTIDE SEQUENCE [LARGE SCALE GENOMIC DNA]</scope>
    <source>
        <strain evidence="1 2">DSM 45499</strain>
    </source>
</reference>
<dbReference type="PANTHER" id="PTHR43431:SF7">
    <property type="entry name" value="OXIDOREDUCTASE, SHORT CHAIN DEHYDROGENASE_REDUCTASE FAMILY (AFU_ORTHOLOGUE AFUA_5G14000)"/>
    <property type="match status" value="1"/>
</dbReference>
<dbReference type="Proteomes" id="UP000294927">
    <property type="component" value="Unassembled WGS sequence"/>
</dbReference>
<dbReference type="EMBL" id="SOCP01000002">
    <property type="protein sequence ID" value="TDV56482.1"/>
    <property type="molecule type" value="Genomic_DNA"/>
</dbReference>
<gene>
    <name evidence="1" type="ORF">CLV71_102549</name>
</gene>
<keyword evidence="2" id="KW-1185">Reference proteome</keyword>
<dbReference type="InterPro" id="IPR036291">
    <property type="entry name" value="NAD(P)-bd_dom_sf"/>
</dbReference>
<dbReference type="Gene3D" id="3.40.50.720">
    <property type="entry name" value="NAD(P)-binding Rossmann-like Domain"/>
    <property type="match status" value="1"/>
</dbReference>
<dbReference type="AlphaFoldDB" id="A0A4R7W220"/>
<name>A0A4R7W220_9PSEU</name>
<evidence type="ECO:0000313" key="2">
    <source>
        <dbReference type="Proteomes" id="UP000294927"/>
    </source>
</evidence>
<accession>A0A4R7W220</accession>
<dbReference type="InterPro" id="IPR002347">
    <property type="entry name" value="SDR_fam"/>
</dbReference>
<dbReference type="PANTHER" id="PTHR43431">
    <property type="entry name" value="OXIDOREDUCTASE, SHORT CHAIN DEHYDROGENASE/REDUCTASE FAMILY (AFU_ORTHOLOGUE AFUA_5G14000)"/>
    <property type="match status" value="1"/>
</dbReference>
<organism evidence="1 2">
    <name type="scientific">Actinophytocola oryzae</name>
    <dbReference type="NCBI Taxonomy" id="502181"/>
    <lineage>
        <taxon>Bacteria</taxon>
        <taxon>Bacillati</taxon>
        <taxon>Actinomycetota</taxon>
        <taxon>Actinomycetes</taxon>
        <taxon>Pseudonocardiales</taxon>
        <taxon>Pseudonocardiaceae</taxon>
    </lineage>
</organism>
<dbReference type="Pfam" id="PF00106">
    <property type="entry name" value="adh_short"/>
    <property type="match status" value="1"/>
</dbReference>
<sequence length="225" mass="23121">MPTIALVAAGRRLGLSLGRVFGRQGFDVALIARSEQRLGELAATLADEGVQAAGFAADVTDRAELTAALDRAAARFGGIDVLHYSSVPAGDAWMTGVLDVTVENLRPQVESTCYGAVSATRAVLPAMVSAGSGTVLYTTGASSVTPTPWAATSGAAGAALRNWALTLNGTLADKGVYVGHVAIGAWIAGTPGMPADASPMEPDAIAQVYWDLHATRDRAERVITN</sequence>
<comment type="caution">
    <text evidence="1">The sequence shown here is derived from an EMBL/GenBank/DDBJ whole genome shotgun (WGS) entry which is preliminary data.</text>
</comment>
<dbReference type="SUPFAM" id="SSF51735">
    <property type="entry name" value="NAD(P)-binding Rossmann-fold domains"/>
    <property type="match status" value="1"/>
</dbReference>